<feature type="region of interest" description="Disordered" evidence="7">
    <location>
        <begin position="357"/>
        <end position="380"/>
    </location>
</feature>
<dbReference type="Pfam" id="PF02809">
    <property type="entry name" value="UIM"/>
    <property type="match status" value="2"/>
</dbReference>
<feature type="compositionally biased region" description="Basic and acidic residues" evidence="7">
    <location>
        <begin position="119"/>
        <end position="135"/>
    </location>
</feature>
<dbReference type="Proteomes" id="UP000095023">
    <property type="component" value="Unassembled WGS sequence"/>
</dbReference>
<dbReference type="AlphaFoldDB" id="A0A1E4TKZ5"/>
<dbReference type="GO" id="GO:0030479">
    <property type="term" value="C:actin cortical patch"/>
    <property type="evidence" value="ECO:0007669"/>
    <property type="project" value="EnsemblFungi"/>
</dbReference>
<dbReference type="InterPro" id="IPR008942">
    <property type="entry name" value="ENTH_VHS"/>
</dbReference>
<feature type="compositionally biased region" description="Basic and acidic residues" evidence="7">
    <location>
        <begin position="173"/>
        <end position="183"/>
    </location>
</feature>
<dbReference type="GO" id="GO:0007015">
    <property type="term" value="P:actin filament organization"/>
    <property type="evidence" value="ECO:0007669"/>
    <property type="project" value="TreeGrafter"/>
</dbReference>
<feature type="domain" description="ENTH" evidence="8">
    <location>
        <begin position="1"/>
        <end position="105"/>
    </location>
</feature>
<keyword evidence="10" id="KW-1185">Reference proteome</keyword>
<name>A0A1E4TKZ5_9ASCO</name>
<dbReference type="InterPro" id="IPR003903">
    <property type="entry name" value="UIM_dom"/>
</dbReference>
<dbReference type="Pfam" id="PF01417">
    <property type="entry name" value="ENTH"/>
    <property type="match status" value="1"/>
</dbReference>
<evidence type="ECO:0000256" key="4">
    <source>
        <dbReference type="ARBA" id="ARBA00022490"/>
    </source>
</evidence>
<evidence type="ECO:0000256" key="1">
    <source>
        <dbReference type="ARBA" id="ARBA00004170"/>
    </source>
</evidence>
<dbReference type="OrthoDB" id="4033880at2759"/>
<dbReference type="Gene3D" id="1.25.40.90">
    <property type="match status" value="1"/>
</dbReference>
<evidence type="ECO:0000256" key="6">
    <source>
        <dbReference type="ARBA" id="ARBA00023121"/>
    </source>
</evidence>
<dbReference type="GO" id="GO:0005546">
    <property type="term" value="F:phosphatidylinositol-4,5-bisphosphate binding"/>
    <property type="evidence" value="ECO:0007669"/>
    <property type="project" value="EnsemblFungi"/>
</dbReference>
<reference evidence="10" key="1">
    <citation type="submission" date="2016-02" db="EMBL/GenBank/DDBJ databases">
        <title>Comparative genomics of biotechnologically important yeasts.</title>
        <authorList>
            <consortium name="DOE Joint Genome Institute"/>
            <person name="Riley R."/>
            <person name="Haridas S."/>
            <person name="Wolfe K.H."/>
            <person name="Lopes M.R."/>
            <person name="Hittinger C.T."/>
            <person name="Goker M."/>
            <person name="Salamov A."/>
            <person name="Wisecaver J."/>
            <person name="Long T.M."/>
            <person name="Aerts A.L."/>
            <person name="Barry K."/>
            <person name="Choi C."/>
            <person name="Clum A."/>
            <person name="Coughlan A.Y."/>
            <person name="Deshpande S."/>
            <person name="Douglass A.P."/>
            <person name="Hanson S.J."/>
            <person name="Klenk H.-P."/>
            <person name="Labutti K."/>
            <person name="Lapidus A."/>
            <person name="Lindquist E."/>
            <person name="Lipzen A."/>
            <person name="Meier-Kolthoff J.P."/>
            <person name="Ohm R.A."/>
            <person name="Otillar R.P."/>
            <person name="Pangilinan J."/>
            <person name="Peng Y."/>
            <person name="Rokas A."/>
            <person name="Rosa C.A."/>
            <person name="Scheuner C."/>
            <person name="Sibirny A.A."/>
            <person name="Slot J.C."/>
            <person name="Stielow J.B."/>
            <person name="Sun H."/>
            <person name="Kurtzman C.P."/>
            <person name="Blackwell M."/>
            <person name="Jeffries T.W."/>
            <person name="Grigoriev I.V."/>
        </authorList>
    </citation>
    <scope>NUCLEOTIDE SEQUENCE [LARGE SCALE GENOMIC DNA]</scope>
    <source>
        <strain evidence="10">NRRL Y-17796</strain>
    </source>
</reference>
<evidence type="ECO:0000256" key="2">
    <source>
        <dbReference type="ARBA" id="ARBA00004496"/>
    </source>
</evidence>
<dbReference type="SMART" id="SM00273">
    <property type="entry name" value="ENTH"/>
    <property type="match status" value="1"/>
</dbReference>
<comment type="similarity">
    <text evidence="3">Belongs to the epsin family.</text>
</comment>
<feature type="region of interest" description="Disordered" evidence="7">
    <location>
        <begin position="101"/>
        <end position="190"/>
    </location>
</feature>
<protein>
    <recommendedName>
        <fullName evidence="8">ENTH domain-containing protein</fullName>
    </recommendedName>
</protein>
<dbReference type="GO" id="GO:0005886">
    <property type="term" value="C:plasma membrane"/>
    <property type="evidence" value="ECO:0007669"/>
    <property type="project" value="TreeGrafter"/>
</dbReference>
<evidence type="ECO:0000256" key="3">
    <source>
        <dbReference type="ARBA" id="ARBA00010130"/>
    </source>
</evidence>
<dbReference type="GO" id="GO:0006897">
    <property type="term" value="P:endocytosis"/>
    <property type="evidence" value="ECO:0007669"/>
    <property type="project" value="EnsemblFungi"/>
</dbReference>
<evidence type="ECO:0000313" key="10">
    <source>
        <dbReference type="Proteomes" id="UP000095023"/>
    </source>
</evidence>
<sequence length="493" mass="55157">MAEIAELTFDTTQFFEIMDIIDRRLNDKGKNWRHVMKALTLLDYILHAGSENVVRWSKDNLYIVKTLREFQYIEEDGTDQGANIRSKAKSLTTLLQDDERLREERARSKGMRSRIGSQSRDRDELYEGSFDDARERRRGSRRPTRTGNDSPNNDAPEEDEELERALAISRATAAEEDRKRRTNGDPNDEDLQKALKLSEEEEALRRNNNFLFDQMAVNATGAPPAPVNQNLFDGYTAQPQPMVPTGYIQQAYAQYPMQTQETGMYPQYTAQFVQQQQPQVQQFQPQFTQQPGFAPQPFLDATPTGSNNPFAQVSSPGRSSSKPTLAELAILKQQGAQIPPQTQQQLMPQNTAFVQYAQQQSQQQQQEQQQPQRQQSQISRPSIIEDNAAAARLETLLAAGDGIDTFGNTGDLRVPAQHTAPGGFINSQGTGYNFNGTNTTNPMSNPFLANQPTGYGFGGSGPQMYYSNQAAQQQSQQQQNANKANAGGSLIDI</sequence>
<feature type="region of interest" description="Disordered" evidence="7">
    <location>
        <begin position="468"/>
        <end position="493"/>
    </location>
</feature>
<accession>A0A1E4TKZ5</accession>
<keyword evidence="4" id="KW-0963">Cytoplasm</keyword>
<evidence type="ECO:0000256" key="5">
    <source>
        <dbReference type="ARBA" id="ARBA00022553"/>
    </source>
</evidence>
<dbReference type="GO" id="GO:0030125">
    <property type="term" value="C:clathrin vesicle coat"/>
    <property type="evidence" value="ECO:0007669"/>
    <property type="project" value="TreeGrafter"/>
</dbReference>
<dbReference type="PROSITE" id="PS50330">
    <property type="entry name" value="UIM"/>
    <property type="match status" value="2"/>
</dbReference>
<evidence type="ECO:0000256" key="7">
    <source>
        <dbReference type="SAM" id="MobiDB-lite"/>
    </source>
</evidence>
<dbReference type="EMBL" id="KV453841">
    <property type="protein sequence ID" value="ODV92440.1"/>
    <property type="molecule type" value="Genomic_DNA"/>
</dbReference>
<dbReference type="PANTHER" id="PTHR12276:SF110">
    <property type="entry name" value="EPSIN-1-RELATED"/>
    <property type="match status" value="1"/>
</dbReference>
<evidence type="ECO:0000259" key="8">
    <source>
        <dbReference type="PROSITE" id="PS50942"/>
    </source>
</evidence>
<feature type="compositionally biased region" description="Low complexity" evidence="7">
    <location>
        <begin position="468"/>
        <end position="486"/>
    </location>
</feature>
<organism evidence="9 10">
    <name type="scientific">Tortispora caseinolytica NRRL Y-17796</name>
    <dbReference type="NCBI Taxonomy" id="767744"/>
    <lineage>
        <taxon>Eukaryota</taxon>
        <taxon>Fungi</taxon>
        <taxon>Dikarya</taxon>
        <taxon>Ascomycota</taxon>
        <taxon>Saccharomycotina</taxon>
        <taxon>Trigonopsidomycetes</taxon>
        <taxon>Trigonopsidales</taxon>
        <taxon>Trigonopsidaceae</taxon>
        <taxon>Tortispora</taxon>
    </lineage>
</organism>
<feature type="compositionally biased region" description="Low complexity" evidence="7">
    <location>
        <begin position="358"/>
        <end position="380"/>
    </location>
</feature>
<keyword evidence="5" id="KW-0597">Phosphoprotein</keyword>
<feature type="compositionally biased region" description="Polar residues" evidence="7">
    <location>
        <begin position="303"/>
        <end position="322"/>
    </location>
</feature>
<keyword evidence="6" id="KW-0446">Lipid-binding</keyword>
<gene>
    <name evidence="9" type="ORF">CANCADRAFT_30596</name>
</gene>
<dbReference type="PROSITE" id="PS50942">
    <property type="entry name" value="ENTH"/>
    <property type="match status" value="1"/>
</dbReference>
<dbReference type="SUPFAM" id="SSF48464">
    <property type="entry name" value="ENTH/VHS domain"/>
    <property type="match status" value="1"/>
</dbReference>
<dbReference type="FunFam" id="1.25.40.90:FF:000006">
    <property type="entry name" value="Clathrin interactor 1"/>
    <property type="match status" value="1"/>
</dbReference>
<comment type="subcellular location">
    <subcellularLocation>
        <location evidence="2">Cytoplasm</location>
    </subcellularLocation>
    <subcellularLocation>
        <location evidence="1">Membrane</location>
        <topology evidence="1">Peripheral membrane protein</topology>
    </subcellularLocation>
</comment>
<dbReference type="PANTHER" id="PTHR12276">
    <property type="entry name" value="EPSIN/ENT-RELATED"/>
    <property type="match status" value="1"/>
</dbReference>
<feature type="region of interest" description="Disordered" evidence="7">
    <location>
        <begin position="302"/>
        <end position="322"/>
    </location>
</feature>
<proteinExistence type="inferred from homology"/>
<dbReference type="SMART" id="SM00726">
    <property type="entry name" value="UIM"/>
    <property type="match status" value="3"/>
</dbReference>
<dbReference type="GO" id="GO:0005768">
    <property type="term" value="C:endosome"/>
    <property type="evidence" value="ECO:0007669"/>
    <property type="project" value="TreeGrafter"/>
</dbReference>
<dbReference type="GO" id="GO:0030276">
    <property type="term" value="F:clathrin binding"/>
    <property type="evidence" value="ECO:0007669"/>
    <property type="project" value="TreeGrafter"/>
</dbReference>
<evidence type="ECO:0000313" key="9">
    <source>
        <dbReference type="EMBL" id="ODV92440.1"/>
    </source>
</evidence>
<dbReference type="InterPro" id="IPR013809">
    <property type="entry name" value="ENTH"/>
</dbReference>